<sequence length="337" mass="38751">MTLCAAWIREINSREELVSATDSSLTGGEKWNQGVKLFELPRPDCLICFAGETSRAYPLILNLISSIKLDRRLRSPRTDIEEVLSYLASLFTALVGTIVNEIQGLDIHDLRAGAKFLFGGWSWLESRFRFWQLYYSKDAEGFIFKECTDEPNKNRIYTFLGDPEELVDTATKTYKRLIFDDDIQDDKMDMEPLQILIKMSRDKSIRTVDGAIQIAKVYKSGTSEFFGINWPSSKGKPHFLGRSFVPHSKPDVRYFDPDTLILIEDKLPTVIDDLTRFSHLEDFDFIQTCYGEDGSLSTALSDLDRERLIYVFREAAYQRFVDNMQNDIAQDHRPGEA</sequence>
<protein>
    <submittedName>
        <fullName evidence="1">Uncharacterized protein</fullName>
    </submittedName>
</protein>
<reference evidence="1" key="1">
    <citation type="journal article" date="2012" name="ISME J.">
        <title>Dinitrogen fixation in a unicellular chlorophyll d-containing cyanobacterium.</title>
        <authorList>
            <person name="Pfreundt U."/>
            <person name="Stal L.J."/>
            <person name="Voss B."/>
            <person name="Hess W.R."/>
        </authorList>
    </citation>
    <scope>NUCLEOTIDE SEQUENCE</scope>
    <source>
        <strain evidence="1">HICR111A</strain>
    </source>
</reference>
<dbReference type="AlphaFoldDB" id="I6UBX8"/>
<proteinExistence type="predicted"/>
<evidence type="ECO:0000313" key="1">
    <source>
        <dbReference type="EMBL" id="AFM92597.1"/>
    </source>
</evidence>
<dbReference type="EMBL" id="JN585763">
    <property type="protein sequence ID" value="AFM92597.1"/>
    <property type="molecule type" value="Genomic_DNA"/>
</dbReference>
<name>I6UBX8_9CYAN</name>
<accession>I6UBX8</accession>
<organism evidence="1">
    <name type="scientific">Acaryochloris sp. HICR111A</name>
    <dbReference type="NCBI Taxonomy" id="576912"/>
    <lineage>
        <taxon>Bacteria</taxon>
        <taxon>Bacillati</taxon>
        <taxon>Cyanobacteriota</taxon>
        <taxon>Cyanophyceae</taxon>
        <taxon>Acaryochloridales</taxon>
        <taxon>Acaryochloridaceae</taxon>
        <taxon>Acaryochloris</taxon>
    </lineage>
</organism>